<sequence length="379" mass="42046">MVNNHVKSYTKEEILGQPTLWISVYQLILNNRNKISGFLEPLFQLKDLQIVLTGAGSSAFIGEAAQGLVQKNTGFNTKAIATTDIVTHPELFFQAEIPTLLISFARSGNSPESLETVGLADKFCKNIHHLIISCNKDGKLAHYAYGNQERSYLVLLPEAANDKSLAMTGSFTSMLLSVLLISDIYNIAKREAEISQISKQAKILLDQSDVIKKIAKSNFDRVVFLGSGPMLGIARECHLKLQELTDGQIICKHDSFLGFRHGPRAVTNENTLLVYLFSASDFVHRYEVDLAMSIAEDIRNIKCLSIGRPENKKLNSCLNIDLHLEENQKLNIIPTTLIGQLLGYYKSLQKGLNPDNPSISGAINRVVQGVTIYNKQNIN</sequence>
<feature type="domain" description="SIS" evidence="2">
    <location>
        <begin position="39"/>
        <end position="192"/>
    </location>
</feature>
<evidence type="ECO:0000313" key="3">
    <source>
        <dbReference type="EMBL" id="MDT0678567.1"/>
    </source>
</evidence>
<reference evidence="3 4" key="1">
    <citation type="submission" date="2023-09" db="EMBL/GenBank/DDBJ databases">
        <authorList>
            <person name="Rey-Velasco X."/>
        </authorList>
    </citation>
    <scope>NUCLEOTIDE SEQUENCE [LARGE SCALE GENOMIC DNA]</scope>
    <source>
        <strain evidence="3 4">F117</strain>
    </source>
</reference>
<organism evidence="3 4">
    <name type="scientific">Autumnicola musiva</name>
    <dbReference type="NCBI Taxonomy" id="3075589"/>
    <lineage>
        <taxon>Bacteria</taxon>
        <taxon>Pseudomonadati</taxon>
        <taxon>Bacteroidota</taxon>
        <taxon>Flavobacteriia</taxon>
        <taxon>Flavobacteriales</taxon>
        <taxon>Flavobacteriaceae</taxon>
        <taxon>Autumnicola</taxon>
    </lineage>
</organism>
<evidence type="ECO:0000313" key="4">
    <source>
        <dbReference type="Proteomes" id="UP001262582"/>
    </source>
</evidence>
<dbReference type="InterPro" id="IPR001347">
    <property type="entry name" value="SIS_dom"/>
</dbReference>
<dbReference type="InterPro" id="IPR046348">
    <property type="entry name" value="SIS_dom_sf"/>
</dbReference>
<dbReference type="EMBL" id="JAVRHK010000025">
    <property type="protein sequence ID" value="MDT0678567.1"/>
    <property type="molecule type" value="Genomic_DNA"/>
</dbReference>
<dbReference type="PANTHER" id="PTHR32502">
    <property type="entry name" value="N-ACETYLGALACTOSAMINE PERMEASE II COMPONENT-RELATED"/>
    <property type="match status" value="1"/>
</dbReference>
<dbReference type="SUPFAM" id="SSF53697">
    <property type="entry name" value="SIS domain"/>
    <property type="match status" value="1"/>
</dbReference>
<dbReference type="InterPro" id="IPR050303">
    <property type="entry name" value="GatZ_KbaZ_carbometab"/>
</dbReference>
<dbReference type="Proteomes" id="UP001262582">
    <property type="component" value="Unassembled WGS sequence"/>
</dbReference>
<keyword evidence="1" id="KW-0677">Repeat</keyword>
<dbReference type="PANTHER" id="PTHR32502:SF3">
    <property type="entry name" value="D-GALACTOSAMINE-6-PHOSPHATE DEAMINASE AGAS-RELATED"/>
    <property type="match status" value="1"/>
</dbReference>
<evidence type="ECO:0000259" key="2">
    <source>
        <dbReference type="PROSITE" id="PS51464"/>
    </source>
</evidence>
<keyword evidence="4" id="KW-1185">Reference proteome</keyword>
<comment type="caution">
    <text evidence="3">The sequence shown here is derived from an EMBL/GenBank/DDBJ whole genome shotgun (WGS) entry which is preliminary data.</text>
</comment>
<gene>
    <name evidence="3" type="ORF">RM539_18460</name>
</gene>
<dbReference type="Gene3D" id="3.40.50.10490">
    <property type="entry name" value="Glucose-6-phosphate isomerase like protein, domain 1"/>
    <property type="match status" value="2"/>
</dbReference>
<dbReference type="PROSITE" id="PS51464">
    <property type="entry name" value="SIS"/>
    <property type="match status" value="2"/>
</dbReference>
<dbReference type="InterPro" id="IPR035466">
    <property type="entry name" value="GlmS/AgaS_SIS"/>
</dbReference>
<proteinExistence type="predicted"/>
<name>A0ABU3DAL0_9FLAO</name>
<accession>A0ABU3DAL0</accession>
<evidence type="ECO:0000256" key="1">
    <source>
        <dbReference type="ARBA" id="ARBA00022737"/>
    </source>
</evidence>
<dbReference type="CDD" id="cd05008">
    <property type="entry name" value="SIS_GlmS_GlmD_1"/>
    <property type="match status" value="1"/>
</dbReference>
<protein>
    <submittedName>
        <fullName evidence="3">SIS domain-containing protein</fullName>
    </submittedName>
</protein>
<dbReference type="RefSeq" id="WP_311504902.1">
    <property type="nucleotide sequence ID" value="NZ_JAVRHK010000025.1"/>
</dbReference>
<feature type="domain" description="SIS" evidence="2">
    <location>
        <begin position="210"/>
        <end position="357"/>
    </location>
</feature>